<feature type="binding site" evidence="5">
    <location>
        <begin position="187"/>
        <end position="189"/>
    </location>
    <ligand>
        <name>FAD</name>
        <dbReference type="ChEBI" id="CHEBI:57692"/>
    </ligand>
</feature>
<feature type="binding site" evidence="5">
    <location>
        <position position="314"/>
    </location>
    <ligand>
        <name>NAD(+)</name>
        <dbReference type="ChEBI" id="CHEBI:57540"/>
    </ligand>
</feature>
<evidence type="ECO:0000259" key="8">
    <source>
        <dbReference type="Pfam" id="PF02852"/>
    </source>
</evidence>
<feature type="binding site" evidence="5">
    <location>
        <position position="97"/>
    </location>
    <ligand>
        <name>FAD</name>
        <dbReference type="ChEBI" id="CHEBI:57692"/>
    </ligand>
</feature>
<proteinExistence type="inferred from homology"/>
<dbReference type="AlphaFoldDB" id="A0A158KJP8"/>
<dbReference type="Gene3D" id="3.30.390.30">
    <property type="match status" value="1"/>
</dbReference>
<feature type="domain" description="FAD/NAD(P)-binding" evidence="9">
    <location>
        <begin position="52"/>
        <end position="371"/>
    </location>
</feature>
<dbReference type="EMBL" id="FCON02000103">
    <property type="protein sequence ID" value="SAL81372.1"/>
    <property type="molecule type" value="Genomic_DNA"/>
</dbReference>
<accession>A0A158KJP8</accession>
<comment type="similarity">
    <text evidence="1">Belongs to the class-I pyridine nucleotide-disulfide oxidoreductase family.</text>
</comment>
<dbReference type="SUPFAM" id="SSF51905">
    <property type="entry name" value="FAD/NAD(P)-binding domain"/>
    <property type="match status" value="1"/>
</dbReference>
<dbReference type="InterPro" id="IPR004099">
    <property type="entry name" value="Pyr_nucl-diS_OxRdtase_dimer"/>
</dbReference>
<name>A0A158KJP8_9BURK</name>
<comment type="caution">
    <text evidence="10">The sequence shown here is derived from an EMBL/GenBank/DDBJ whole genome shotgun (WGS) entry which is preliminary data.</text>
</comment>
<evidence type="ECO:0000256" key="2">
    <source>
        <dbReference type="ARBA" id="ARBA00022630"/>
    </source>
</evidence>
<dbReference type="Pfam" id="PF02852">
    <property type="entry name" value="Pyr_redox_dim"/>
    <property type="match status" value="1"/>
</dbReference>
<keyword evidence="2" id="KW-0285">Flavoprotein</keyword>
<comment type="cofactor">
    <cofactor evidence="5">
        <name>FAD</name>
        <dbReference type="ChEBI" id="CHEBI:57692"/>
    </cofactor>
    <text evidence="5">Binds 1 FAD per subunit.</text>
</comment>
<evidence type="ECO:0000256" key="5">
    <source>
        <dbReference type="PIRSR" id="PIRSR000350-3"/>
    </source>
</evidence>
<dbReference type="SUPFAM" id="SSF55424">
    <property type="entry name" value="FAD/NAD-linked reductases, dimerisation (C-terminal) domain"/>
    <property type="match status" value="1"/>
</dbReference>
<keyword evidence="5" id="KW-0520">NAD</keyword>
<evidence type="ECO:0000313" key="10">
    <source>
        <dbReference type="EMBL" id="SAL81372.1"/>
    </source>
</evidence>
<feature type="active site" description="Proton acceptor" evidence="4">
    <location>
        <position position="488"/>
    </location>
</feature>
<dbReference type="Gene3D" id="1.10.287.990">
    <property type="entry name" value="Fe,Mn superoxide dismutase (SOD) domain"/>
    <property type="match status" value="1"/>
</dbReference>
<keyword evidence="3 5" id="KW-0274">FAD</keyword>
<feature type="binding site" evidence="5">
    <location>
        <begin position="224"/>
        <end position="231"/>
    </location>
    <ligand>
        <name>NAD(+)</name>
        <dbReference type="ChEBI" id="CHEBI:57540"/>
    </ligand>
</feature>
<dbReference type="PANTHER" id="PTHR43014">
    <property type="entry name" value="MERCURIC REDUCTASE"/>
    <property type="match status" value="1"/>
</dbReference>
<dbReference type="InterPro" id="IPR036188">
    <property type="entry name" value="FAD/NAD-bd_sf"/>
</dbReference>
<dbReference type="PRINTS" id="PR00411">
    <property type="entry name" value="PNDRDTASEI"/>
</dbReference>
<gene>
    <name evidence="10" type="ORF">AWB68_06115</name>
</gene>
<dbReference type="InterPro" id="IPR001100">
    <property type="entry name" value="Pyr_nuc-diS_OxRdtase"/>
</dbReference>
<dbReference type="Pfam" id="PF07992">
    <property type="entry name" value="Pyr_redox_2"/>
    <property type="match status" value="1"/>
</dbReference>
<dbReference type="Proteomes" id="UP000054770">
    <property type="component" value="Unassembled WGS sequence"/>
</dbReference>
<feature type="disulfide bond" description="Redox-active" evidence="6">
    <location>
        <begin position="88"/>
        <end position="93"/>
    </location>
</feature>
<dbReference type="PANTHER" id="PTHR43014:SF4">
    <property type="entry name" value="PYRIDINE NUCLEOTIDE-DISULFIDE OXIDOREDUCTASE RCLA-RELATED"/>
    <property type="match status" value="1"/>
</dbReference>
<evidence type="ECO:0000259" key="9">
    <source>
        <dbReference type="Pfam" id="PF07992"/>
    </source>
</evidence>
<evidence type="ECO:0000256" key="4">
    <source>
        <dbReference type="PIRSR" id="PIRSR000350-2"/>
    </source>
</evidence>
<protein>
    <submittedName>
        <fullName evidence="10">Dihydrolipoamide dehydrogenase</fullName>
    </submittedName>
</protein>
<feature type="region of interest" description="Disordered" evidence="7">
    <location>
        <begin position="1"/>
        <end position="31"/>
    </location>
</feature>
<dbReference type="InterPro" id="IPR036324">
    <property type="entry name" value="Mn/Fe_SOD_N_sf"/>
</dbReference>
<feature type="binding site" evidence="5">
    <location>
        <position position="356"/>
    </location>
    <ligand>
        <name>FAD</name>
        <dbReference type="ChEBI" id="CHEBI:57692"/>
    </ligand>
</feature>
<feature type="domain" description="Pyridine nucleotide-disulphide oxidoreductase dimerisation" evidence="8">
    <location>
        <begin position="395"/>
        <end position="498"/>
    </location>
</feature>
<dbReference type="NCBIfam" id="NF004939">
    <property type="entry name" value="PRK06292.1-1"/>
    <property type="match status" value="1"/>
</dbReference>
<evidence type="ECO:0000256" key="7">
    <source>
        <dbReference type="SAM" id="MobiDB-lite"/>
    </source>
</evidence>
<dbReference type="Gene3D" id="3.50.50.60">
    <property type="entry name" value="FAD/NAD(P)-binding domain"/>
    <property type="match status" value="2"/>
</dbReference>
<dbReference type="InterPro" id="IPR023753">
    <property type="entry name" value="FAD/NAD-binding_dom"/>
</dbReference>
<dbReference type="GO" id="GO:0003955">
    <property type="term" value="F:NAD(P)H dehydrogenase (quinone) activity"/>
    <property type="evidence" value="ECO:0007669"/>
    <property type="project" value="TreeGrafter"/>
</dbReference>
<evidence type="ECO:0000313" key="11">
    <source>
        <dbReference type="Proteomes" id="UP000054770"/>
    </source>
</evidence>
<dbReference type="InterPro" id="IPR016156">
    <property type="entry name" value="FAD/NAD-linked_Rdtase_dimer_sf"/>
</dbReference>
<evidence type="ECO:0000256" key="1">
    <source>
        <dbReference type="ARBA" id="ARBA00007532"/>
    </source>
</evidence>
<reference evidence="10" key="1">
    <citation type="submission" date="2016-01" db="EMBL/GenBank/DDBJ databases">
        <authorList>
            <person name="Peeters C."/>
        </authorList>
    </citation>
    <scope>NUCLEOTIDE SEQUENCE [LARGE SCALE GENOMIC DNA]</scope>
    <source>
        <strain evidence="10">LMG 22940</strain>
    </source>
</reference>
<keyword evidence="5" id="KW-0547">Nucleotide-binding</keyword>
<organism evidence="10 11">
    <name type="scientific">Caballeronia choica</name>
    <dbReference type="NCBI Taxonomy" id="326476"/>
    <lineage>
        <taxon>Bacteria</taxon>
        <taxon>Pseudomonadati</taxon>
        <taxon>Pseudomonadota</taxon>
        <taxon>Betaproteobacteria</taxon>
        <taxon>Burkholderiales</taxon>
        <taxon>Burkholderiaceae</taxon>
        <taxon>Caballeronia</taxon>
    </lineage>
</organism>
<dbReference type="PRINTS" id="PR00368">
    <property type="entry name" value="FADPNR"/>
</dbReference>
<sequence>MKLRVLRISTDTPPPYSDNQASKPVTSQTTAGVGTHTLTNLVGNVMKTVHTDVAIIGAGSAGLSAYRAAKAEGAAALLIEGGAYGTTCARVGCMPSKLLIAAAEAAHDAARTAPFGVHVDGAIRIDGRAVMQRLKSERDRFVGFVVDGVEAMPADDRLVGHARFIDDGLLQVGEHTLVHAKRVVIATGSAPDMPEMFATLGDRAIVNDDVFAWSDLPKSVAVVGAGVIGLELGQALSRLGVRVSVLGARGHVGPLTDPAIRDYAHHVFADEFHFEPRAEVLAATRDGDTVHLRYRSAAGEQVEDAFDYVLVATGRKPNLTGLALNNTSLELDRRGMPVYDARTLQAGRHPVFIAGDANGVLPLLHEAADEGRSAGRSAARFPDIEPLVRRAPLAIAFTDPGIAMVGARHADLAAGSFVAGEVSFEDQGRSRVMLRNRGLMHVYVDRASRRFVGAEWIGPDAEHIAHLLAWALQMNLTVDAMLAMPFYHPVIEEGLRTALRDAVRQLPVEALENRVHPALTKHVDAQVVAA</sequence>
<evidence type="ECO:0000256" key="3">
    <source>
        <dbReference type="ARBA" id="ARBA00022827"/>
    </source>
</evidence>
<dbReference type="GO" id="GO:0050660">
    <property type="term" value="F:flavin adenine dinucleotide binding"/>
    <property type="evidence" value="ECO:0007669"/>
    <property type="project" value="TreeGrafter"/>
</dbReference>
<feature type="compositionally biased region" description="Polar residues" evidence="7">
    <location>
        <begin position="17"/>
        <end position="31"/>
    </location>
</feature>
<dbReference type="PIRSF" id="PIRSF000350">
    <property type="entry name" value="Mercury_reductase_MerA"/>
    <property type="match status" value="1"/>
</dbReference>
<evidence type="ECO:0000256" key="6">
    <source>
        <dbReference type="PIRSR" id="PIRSR000350-4"/>
    </source>
</evidence>
<keyword evidence="11" id="KW-1185">Reference proteome</keyword>